<dbReference type="GO" id="GO:0005085">
    <property type="term" value="F:guanyl-nucleotide exchange factor activity"/>
    <property type="evidence" value="ECO:0007669"/>
    <property type="project" value="UniProtKB-UniRule"/>
</dbReference>
<dbReference type="GO" id="GO:0005886">
    <property type="term" value="C:plasma membrane"/>
    <property type="evidence" value="ECO:0000318"/>
    <property type="project" value="GO_Central"/>
</dbReference>
<evidence type="ECO:0000256" key="1">
    <source>
        <dbReference type="ARBA" id="ARBA00022658"/>
    </source>
</evidence>
<dbReference type="InterPro" id="IPR005512">
    <property type="entry name" value="PRONE_dom"/>
</dbReference>
<evidence type="ECO:0000256" key="2">
    <source>
        <dbReference type="PROSITE-ProRule" id="PRU00663"/>
    </source>
</evidence>
<keyword evidence="1 2" id="KW-0344">Guanine-nucleotide releasing factor</keyword>
<sequence>MGTISSEEELDQLRERFEFDSYTSSADVSESKSSSSFSCHHYEHQRASTSSPPFLDRFFSPPSLPIMLPVVPGKHVMMKMEENLSDVEMMKERFAKLLLGEDMSGGGKGVCTALAISNAITNLSASVFGELRKLEPLAPQKKSMWHREMDLLLCVSDSIVELVPSMQNLPGGGTFEVMVPRPRLDLFMNLPALKKLETMLLSILDGFCDAEFYYVDRGVIVAGGNETETFSLSSSSARPSISREEKWWLPFPKVPQNGLSEDARKRLQQCKECTNQILKVAMAINGSVLTEMEIPSAINGSVLTEMLCQQCTIETCHQNTPYWKSQTGIEAAAHIWRKRYLKGYKAQARAQRKSTWRGRVKGFVGEVERNKLLARRAETLLHSLRLRFPALPQTTLDSYKIQYNKDVGHAIIESYSRVMESLAYNILARIGDLLYVDDATKQRAAAESTSLYDQERLGGGALSKQRQISPSPFSFQHSFSGSSCPLSNLDSSHDKIRTPNGHDFTKKSNLRNSPIQTLQKLTF</sequence>
<dbReference type="FunFam" id="1.20.58.2010:FF:000003">
    <property type="entry name" value="Rop guanine nucleotide exchange factor 14"/>
    <property type="match status" value="1"/>
</dbReference>
<dbReference type="Pfam" id="PF03759">
    <property type="entry name" value="PRONE"/>
    <property type="match status" value="2"/>
</dbReference>
<dbReference type="Gene3D" id="1.20.58.2010">
    <property type="entry name" value="PRONE domain, subdomain 1"/>
    <property type="match status" value="2"/>
</dbReference>
<name>B9R8H9_RICCO</name>
<evidence type="ECO:0000256" key="3">
    <source>
        <dbReference type="SAM" id="MobiDB-lite"/>
    </source>
</evidence>
<protein>
    <submittedName>
        <fullName evidence="5">Rop guanine nucleotide exchange factor, putative</fullName>
    </submittedName>
</protein>
<dbReference type="PROSITE" id="PS51334">
    <property type="entry name" value="PRONE"/>
    <property type="match status" value="1"/>
</dbReference>
<reference evidence="6" key="1">
    <citation type="journal article" date="2010" name="Nat. Biotechnol.">
        <title>Draft genome sequence of the oilseed species Ricinus communis.</title>
        <authorList>
            <person name="Chan A.P."/>
            <person name="Crabtree J."/>
            <person name="Zhao Q."/>
            <person name="Lorenzi H."/>
            <person name="Orvis J."/>
            <person name="Puiu D."/>
            <person name="Melake-Berhan A."/>
            <person name="Jones K.M."/>
            <person name="Redman J."/>
            <person name="Chen G."/>
            <person name="Cahoon E.B."/>
            <person name="Gedil M."/>
            <person name="Stanke M."/>
            <person name="Haas B.J."/>
            <person name="Wortman J.R."/>
            <person name="Fraser-Liggett C.M."/>
            <person name="Ravel J."/>
            <person name="Rabinowicz P.D."/>
        </authorList>
    </citation>
    <scope>NUCLEOTIDE SEQUENCE [LARGE SCALE GENOMIC DNA]</scope>
    <source>
        <strain evidence="6">cv. Hale</strain>
    </source>
</reference>
<dbReference type="Proteomes" id="UP000008311">
    <property type="component" value="Unassembled WGS sequence"/>
</dbReference>
<dbReference type="PANTHER" id="PTHR33101:SF50">
    <property type="entry name" value="ROP GUANINE NUCLEOTIDE EXCHANGE FACTOR 1-LIKE"/>
    <property type="match status" value="1"/>
</dbReference>
<evidence type="ECO:0000313" key="6">
    <source>
        <dbReference type="Proteomes" id="UP000008311"/>
    </source>
</evidence>
<evidence type="ECO:0000313" key="5">
    <source>
        <dbReference type="EMBL" id="EEF52809.1"/>
    </source>
</evidence>
<dbReference type="AlphaFoldDB" id="B9R8H9"/>
<proteinExistence type="predicted"/>
<dbReference type="PANTHER" id="PTHR33101">
    <property type="entry name" value="ROP GUANINE NUCLEOTIDE EXCHANGE FACTOR 1"/>
    <property type="match status" value="1"/>
</dbReference>
<gene>
    <name evidence="5" type="ORF">RCOM_1599870</name>
</gene>
<organism evidence="5 6">
    <name type="scientific">Ricinus communis</name>
    <name type="common">Castor bean</name>
    <dbReference type="NCBI Taxonomy" id="3988"/>
    <lineage>
        <taxon>Eukaryota</taxon>
        <taxon>Viridiplantae</taxon>
        <taxon>Streptophyta</taxon>
        <taxon>Embryophyta</taxon>
        <taxon>Tracheophyta</taxon>
        <taxon>Spermatophyta</taxon>
        <taxon>Magnoliopsida</taxon>
        <taxon>eudicotyledons</taxon>
        <taxon>Gunneridae</taxon>
        <taxon>Pentapetalae</taxon>
        <taxon>rosids</taxon>
        <taxon>fabids</taxon>
        <taxon>Malpighiales</taxon>
        <taxon>Euphorbiaceae</taxon>
        <taxon>Acalyphoideae</taxon>
        <taxon>Acalypheae</taxon>
        <taxon>Ricinus</taxon>
    </lineage>
</organism>
<accession>B9R8H9</accession>
<dbReference type="STRING" id="3988.B9R8H9"/>
<dbReference type="InterPro" id="IPR038937">
    <property type="entry name" value="RopGEF"/>
</dbReference>
<keyword evidence="6" id="KW-1185">Reference proteome</keyword>
<evidence type="ECO:0000259" key="4">
    <source>
        <dbReference type="PROSITE" id="PS51334"/>
    </source>
</evidence>
<feature type="domain" description="PRONE" evidence="4">
    <location>
        <begin position="77"/>
        <end position="447"/>
    </location>
</feature>
<dbReference type="eggNOG" id="ENOG502SJNQ">
    <property type="taxonomic scope" value="Eukaryota"/>
</dbReference>
<feature type="region of interest" description="Disordered" evidence="3">
    <location>
        <begin position="490"/>
        <end position="509"/>
    </location>
</feature>
<dbReference type="InParanoid" id="B9R8H9"/>
<dbReference type="EMBL" id="EQ973772">
    <property type="protein sequence ID" value="EEF52809.1"/>
    <property type="molecule type" value="Genomic_DNA"/>
</dbReference>